<dbReference type="InterPro" id="IPR018490">
    <property type="entry name" value="cNMP-bd_dom_sf"/>
</dbReference>
<dbReference type="InterPro" id="IPR000595">
    <property type="entry name" value="cNMP-bd_dom"/>
</dbReference>
<feature type="domain" description="Cyclic nucleotide-binding" evidence="2">
    <location>
        <begin position="672"/>
        <end position="786"/>
    </location>
</feature>
<comment type="caution">
    <text evidence="3">The sequence shown here is derived from an EMBL/GenBank/DDBJ whole genome shotgun (WGS) entry which is preliminary data.</text>
</comment>
<evidence type="ECO:0000313" key="4">
    <source>
        <dbReference type="Proteomes" id="UP000636010"/>
    </source>
</evidence>
<keyword evidence="1" id="KW-0472">Membrane</keyword>
<feature type="transmembrane region" description="Helical" evidence="1">
    <location>
        <begin position="39"/>
        <end position="57"/>
    </location>
</feature>
<dbReference type="Proteomes" id="UP000636010">
    <property type="component" value="Unassembled WGS sequence"/>
</dbReference>
<keyword evidence="1" id="KW-1133">Transmembrane helix</keyword>
<dbReference type="Gene3D" id="2.60.120.10">
    <property type="entry name" value="Jelly Rolls"/>
    <property type="match status" value="1"/>
</dbReference>
<evidence type="ECO:0000313" key="3">
    <source>
        <dbReference type="EMBL" id="GGC27972.1"/>
    </source>
</evidence>
<feature type="transmembrane region" description="Helical" evidence="1">
    <location>
        <begin position="88"/>
        <end position="107"/>
    </location>
</feature>
<dbReference type="Gene3D" id="1.25.10.10">
    <property type="entry name" value="Leucine-rich Repeat Variant"/>
    <property type="match status" value="1"/>
</dbReference>
<evidence type="ECO:0000259" key="2">
    <source>
        <dbReference type="PROSITE" id="PS50042"/>
    </source>
</evidence>
<reference evidence="4" key="1">
    <citation type="journal article" date="2019" name="Int. J. Syst. Evol. Microbiol.">
        <title>The Global Catalogue of Microorganisms (GCM) 10K type strain sequencing project: providing services to taxonomists for standard genome sequencing and annotation.</title>
        <authorList>
            <consortium name="The Broad Institute Genomics Platform"/>
            <consortium name="The Broad Institute Genome Sequencing Center for Infectious Disease"/>
            <person name="Wu L."/>
            <person name="Ma J."/>
        </authorList>
    </citation>
    <scope>NUCLEOTIDE SEQUENCE [LARGE SCALE GENOMIC DNA]</scope>
    <source>
        <strain evidence="4">CGMCC 1.10832</strain>
    </source>
</reference>
<sequence>MRQYGIKVSLLVLPILTILLTAAAFAVGYFYGFERDSLSFIRFFIIIIAGTVLIHGLKYGIQNTLFRLYFSPIESNLRFDIQTTIDNMLRHITTFLTGLLLIGIVRLGTSEWFSALLADIDQPYFPVLIISAIILFSIGWIVSIVLMYRMYKGLLEDNLGQQRNLIKHDQSLTQSFLSQLEESIPKSDYEKAVFELNLLKVLDPVIYRKIIVELAAHQNEHIQEIALYEVLNYHLLEALPAIQQVMSWKYFPALKTASLVREVNVKLNEALFRLEQVKYVDQLTSSKLVNERIYGALLAQHLDSTEKGKVLNRLFGDSNQPVIYNAIIAAAKADDTSLHNNIILQLKHPEYSNAAVAAISASDDSFLKMLETAFQLNKHDQRTQQRILQIYGRISSESAVTSLLNKLNYPNQNVVATCLDALSRCGFTVTDSIKALQVRTELEEVCNAMIWNMAVYIDAENNNCSNLLLRALEYEISTNYETVFRLLALIYDPKSVELVKVNINSNDVEESEFASDLLDIFINDEMKSFLIPIFKISSYRSKVEELMNIFPTEPMEKAEMLVNIVQRDYKWINSWTKTCALKDLSKETNFNSFEIMASHLVNPDAILRETAAQALFEIFPDAFEKLARRYEKQREFHFAYETTEVIRKISTEKSEVPALKFDMINFLNEIKEFSGISGLVLSEIIKRVSILQFKQDEIVSKGEIDSLDFFFIYKGEVQLSTRLKNYQFSTKEMIPNFQLNHHDHTPVQIKALTGVTLMKVDRDVFLELLSFYEEIPQSMLKQYVHEKHGEKYDMVLN</sequence>
<keyword evidence="4" id="KW-1185">Reference proteome</keyword>
<dbReference type="InterPro" id="IPR016024">
    <property type="entry name" value="ARM-type_fold"/>
</dbReference>
<name>A0ABQ1LRX6_9BACT</name>
<organism evidence="3 4">
    <name type="scientific">Marivirga lumbricoides</name>
    <dbReference type="NCBI Taxonomy" id="1046115"/>
    <lineage>
        <taxon>Bacteria</taxon>
        <taxon>Pseudomonadati</taxon>
        <taxon>Bacteroidota</taxon>
        <taxon>Cytophagia</taxon>
        <taxon>Cytophagales</taxon>
        <taxon>Marivirgaceae</taxon>
        <taxon>Marivirga</taxon>
    </lineage>
</organism>
<dbReference type="InterPro" id="IPR014710">
    <property type="entry name" value="RmlC-like_jellyroll"/>
</dbReference>
<evidence type="ECO:0000256" key="1">
    <source>
        <dbReference type="SAM" id="Phobius"/>
    </source>
</evidence>
<dbReference type="InterPro" id="IPR011989">
    <property type="entry name" value="ARM-like"/>
</dbReference>
<feature type="transmembrane region" description="Helical" evidence="1">
    <location>
        <begin position="12"/>
        <end position="33"/>
    </location>
</feature>
<gene>
    <name evidence="3" type="ORF">GCM10011506_11680</name>
</gene>
<dbReference type="SUPFAM" id="SSF48371">
    <property type="entry name" value="ARM repeat"/>
    <property type="match status" value="1"/>
</dbReference>
<accession>A0ABQ1LRX6</accession>
<dbReference type="PROSITE" id="PS50042">
    <property type="entry name" value="CNMP_BINDING_3"/>
    <property type="match status" value="1"/>
</dbReference>
<dbReference type="EMBL" id="BMEC01000003">
    <property type="protein sequence ID" value="GGC27972.1"/>
    <property type="molecule type" value="Genomic_DNA"/>
</dbReference>
<protein>
    <recommendedName>
        <fullName evidence="2">Cyclic nucleotide-binding domain-containing protein</fullName>
    </recommendedName>
</protein>
<proteinExistence type="predicted"/>
<keyword evidence="1" id="KW-0812">Transmembrane</keyword>
<dbReference type="SUPFAM" id="SSF51206">
    <property type="entry name" value="cAMP-binding domain-like"/>
    <property type="match status" value="1"/>
</dbReference>
<feature type="transmembrane region" description="Helical" evidence="1">
    <location>
        <begin position="127"/>
        <end position="148"/>
    </location>
</feature>